<comment type="caution">
    <text evidence="1">The sequence shown here is derived from an EMBL/GenBank/DDBJ whole genome shotgun (WGS) entry which is preliminary data.</text>
</comment>
<dbReference type="Proteomes" id="UP000737402">
    <property type="component" value="Unassembled WGS sequence"/>
</dbReference>
<gene>
    <name evidence="1" type="ORF">JOC95_004042</name>
</gene>
<organism evidence="1 2">
    <name type="scientific">Sutcliffiella tianshenii</name>
    <dbReference type="NCBI Taxonomy" id="1463404"/>
    <lineage>
        <taxon>Bacteria</taxon>
        <taxon>Bacillati</taxon>
        <taxon>Bacillota</taxon>
        <taxon>Bacilli</taxon>
        <taxon>Bacillales</taxon>
        <taxon>Bacillaceae</taxon>
        <taxon>Sutcliffiella</taxon>
    </lineage>
</organism>
<dbReference type="RefSeq" id="WP_204419476.1">
    <property type="nucleotide sequence ID" value="NZ_JAFBED010000014.1"/>
</dbReference>
<keyword evidence="2" id="KW-1185">Reference proteome</keyword>
<proteinExistence type="predicted"/>
<reference evidence="1 2" key="1">
    <citation type="submission" date="2021-01" db="EMBL/GenBank/DDBJ databases">
        <title>Genomic Encyclopedia of Type Strains, Phase IV (KMG-IV): sequencing the most valuable type-strain genomes for metagenomic binning, comparative biology and taxonomic classification.</title>
        <authorList>
            <person name="Goeker M."/>
        </authorList>
    </citation>
    <scope>NUCLEOTIDE SEQUENCE [LARGE SCALE GENOMIC DNA]</scope>
    <source>
        <strain evidence="1 2">DSM 25879</strain>
    </source>
</reference>
<dbReference type="EMBL" id="JAFBED010000014">
    <property type="protein sequence ID" value="MBM7622131.1"/>
    <property type="molecule type" value="Genomic_DNA"/>
</dbReference>
<name>A0ABS2P5J1_9BACI</name>
<evidence type="ECO:0000313" key="2">
    <source>
        <dbReference type="Proteomes" id="UP000737402"/>
    </source>
</evidence>
<evidence type="ECO:0000313" key="1">
    <source>
        <dbReference type="EMBL" id="MBM7622131.1"/>
    </source>
</evidence>
<protein>
    <submittedName>
        <fullName evidence="1">Uncharacterized protein</fullName>
    </submittedName>
</protein>
<sequence>MKIKWPLLIVAGVLLVTGILLSFNENVRGAVKLAILRKEVVTISTENETITVMARMEEGAGFQEVLSLIETEGWLLTDQLGSTFVFTRGEESLVLMLKMWTNNYIIAEMTEG</sequence>
<accession>A0ABS2P5J1</accession>